<evidence type="ECO:0000256" key="3">
    <source>
        <dbReference type="ARBA" id="ARBA00023002"/>
    </source>
</evidence>
<dbReference type="GO" id="GO:0141153">
    <property type="term" value="F:glycerol-3-phosphate dehydrogenase (NADP+) activity"/>
    <property type="evidence" value="ECO:0007669"/>
    <property type="project" value="RHEA"/>
</dbReference>
<dbReference type="PANTHER" id="PTHR11728:SF1">
    <property type="entry name" value="GLYCEROL-3-PHOSPHATE DEHYDROGENASE [NAD(+)] 2, CHLOROPLASTIC"/>
    <property type="match status" value="1"/>
</dbReference>
<sequence length="330" mass="36984">MHKKYKFGFLGTGAYGSAIANVLTSNKIEVIMYGIDEQEISDINQGFNTKYFKDHSFKNKHLIKATNNLEEVIDNCEAILLAVPSFAINEVLEKILTLRPRLKFNLINIAKGFEKTTKMFFSEFIKQKMKNNLSNLATILGPSFAQELFLGSNTIVNVISDSQKYAKYLASQFNNKYFKLVIGEDSFASELFAALKNVLAIGAGILYTLNNSRNAQAAFLTTGLKEIMEIYKLIARTKKYKSIFDYSTFGDILLTCTSEKSRNYSYGKAIALHGLNEANKIFKGTIEGKEAATVVLEIINAFKVDFVVFKLIIGILSGKLNPKNINKFIN</sequence>
<dbReference type="GO" id="GO:0005975">
    <property type="term" value="P:carbohydrate metabolic process"/>
    <property type="evidence" value="ECO:0007669"/>
    <property type="project" value="InterPro"/>
</dbReference>
<keyword evidence="16" id="KW-1185">Reference proteome</keyword>
<dbReference type="Proteomes" id="UP000289952">
    <property type="component" value="Chromosome"/>
</dbReference>
<evidence type="ECO:0000256" key="1">
    <source>
        <dbReference type="ARBA" id="ARBA00011009"/>
    </source>
</evidence>
<protein>
    <recommendedName>
        <fullName evidence="12">Glycerol-3-phosphate dehydrogenase</fullName>
        <ecNumber evidence="12">1.1.1.94</ecNumber>
    </recommendedName>
</protein>
<feature type="binding site" evidence="10">
    <location>
        <begin position="11"/>
        <end position="16"/>
    </location>
    <ligand>
        <name>NAD(+)</name>
        <dbReference type="ChEBI" id="CHEBI:57540"/>
    </ligand>
</feature>
<dbReference type="GO" id="GO:0046168">
    <property type="term" value="P:glycerol-3-phosphate catabolic process"/>
    <property type="evidence" value="ECO:0007669"/>
    <property type="project" value="InterPro"/>
</dbReference>
<dbReference type="AlphaFoldDB" id="A0A449AF15"/>
<evidence type="ECO:0000313" key="15">
    <source>
        <dbReference type="EMBL" id="VEU63559.1"/>
    </source>
</evidence>
<evidence type="ECO:0000256" key="9">
    <source>
        <dbReference type="PIRSR" id="PIRSR000114-2"/>
    </source>
</evidence>
<dbReference type="InterPro" id="IPR011128">
    <property type="entry name" value="G3P_DH_NAD-dep_N"/>
</dbReference>
<accession>A0A449AF15</accession>
<feature type="domain" description="Glycerol-3-phosphate dehydrogenase NAD-dependent N-terminal" evidence="13">
    <location>
        <begin position="8"/>
        <end position="164"/>
    </location>
</feature>
<dbReference type="Pfam" id="PF07479">
    <property type="entry name" value="NAD_Gly3P_dh_C"/>
    <property type="match status" value="1"/>
</dbReference>
<dbReference type="InterPro" id="IPR006168">
    <property type="entry name" value="G3P_DH_NAD-dep"/>
</dbReference>
<gene>
    <name evidence="15" type="primary">gpsA</name>
    <name evidence="15" type="ORF">NCTC10118_00599</name>
</gene>
<name>A0A449AF15_9BACT</name>
<evidence type="ECO:0000256" key="6">
    <source>
        <dbReference type="ARBA" id="ARBA00023209"/>
    </source>
</evidence>
<comment type="similarity">
    <text evidence="1 11">Belongs to the NAD-dependent glycerol-3-phosphate dehydrogenase family.</text>
</comment>
<feature type="binding site" evidence="9">
    <location>
        <position position="111"/>
    </location>
    <ligand>
        <name>substrate</name>
    </ligand>
</feature>
<dbReference type="InterPro" id="IPR036291">
    <property type="entry name" value="NAD(P)-bd_dom_sf"/>
</dbReference>
<keyword evidence="3 11" id="KW-0560">Oxidoreductase</keyword>
<evidence type="ECO:0000256" key="7">
    <source>
        <dbReference type="ARBA" id="ARBA00023264"/>
    </source>
</evidence>
<dbReference type="GO" id="GO:0008654">
    <property type="term" value="P:phospholipid biosynthetic process"/>
    <property type="evidence" value="ECO:0007669"/>
    <property type="project" value="UniProtKB-KW"/>
</dbReference>
<dbReference type="RefSeq" id="WP_129621784.1">
    <property type="nucleotide sequence ID" value="NZ_LR214972.1"/>
</dbReference>
<keyword evidence="4 10" id="KW-0520">NAD</keyword>
<feature type="active site" description="Proton acceptor" evidence="8">
    <location>
        <position position="196"/>
    </location>
</feature>
<dbReference type="PANTHER" id="PTHR11728">
    <property type="entry name" value="GLYCEROL-3-PHOSPHATE DEHYDROGENASE"/>
    <property type="match status" value="1"/>
</dbReference>
<dbReference type="Gene3D" id="1.10.1040.10">
    <property type="entry name" value="N-(1-d-carboxylethyl)-l-norvaline Dehydrogenase, domain 2"/>
    <property type="match status" value="1"/>
</dbReference>
<evidence type="ECO:0000256" key="4">
    <source>
        <dbReference type="ARBA" id="ARBA00023027"/>
    </source>
</evidence>
<dbReference type="Pfam" id="PF01210">
    <property type="entry name" value="NAD_Gly3P_dh_N"/>
    <property type="match status" value="1"/>
</dbReference>
<evidence type="ECO:0000256" key="8">
    <source>
        <dbReference type="PIRSR" id="PIRSR000114-1"/>
    </source>
</evidence>
<reference evidence="15 16" key="1">
    <citation type="submission" date="2019-01" db="EMBL/GenBank/DDBJ databases">
        <authorList>
            <consortium name="Pathogen Informatics"/>
        </authorList>
    </citation>
    <scope>NUCLEOTIDE SEQUENCE [LARGE SCALE GENOMIC DNA]</scope>
    <source>
        <strain evidence="15 16">NCTC10118</strain>
    </source>
</reference>
<dbReference type="Gene3D" id="3.40.50.720">
    <property type="entry name" value="NAD(P)-binding Rossmann-like Domain"/>
    <property type="match status" value="1"/>
</dbReference>
<feature type="domain" description="Glycerol-3-phosphate dehydrogenase NAD-dependent C-terminal" evidence="14">
    <location>
        <begin position="186"/>
        <end position="325"/>
    </location>
</feature>
<dbReference type="InterPro" id="IPR013328">
    <property type="entry name" value="6PGD_dom2"/>
</dbReference>
<dbReference type="PRINTS" id="PR00077">
    <property type="entry name" value="GPDHDRGNASE"/>
</dbReference>
<evidence type="ECO:0000259" key="13">
    <source>
        <dbReference type="Pfam" id="PF01210"/>
    </source>
</evidence>
<dbReference type="EMBL" id="LR214972">
    <property type="protein sequence ID" value="VEU63559.1"/>
    <property type="molecule type" value="Genomic_DNA"/>
</dbReference>
<comment type="catalytic activity">
    <reaction evidence="12">
        <text>sn-glycerol 3-phosphate + NADP(+) = dihydroxyacetone phosphate + NADPH + H(+)</text>
        <dbReference type="Rhea" id="RHEA:11096"/>
        <dbReference type="ChEBI" id="CHEBI:15378"/>
        <dbReference type="ChEBI" id="CHEBI:57597"/>
        <dbReference type="ChEBI" id="CHEBI:57642"/>
        <dbReference type="ChEBI" id="CHEBI:57783"/>
        <dbReference type="ChEBI" id="CHEBI:58349"/>
        <dbReference type="EC" id="1.1.1.94"/>
    </reaction>
</comment>
<evidence type="ECO:0000256" key="2">
    <source>
        <dbReference type="ARBA" id="ARBA00022516"/>
    </source>
</evidence>
<keyword evidence="2" id="KW-0444">Lipid biosynthesis</keyword>
<dbReference type="GO" id="GO:0051287">
    <property type="term" value="F:NAD binding"/>
    <property type="evidence" value="ECO:0007669"/>
    <property type="project" value="InterPro"/>
</dbReference>
<proteinExistence type="inferred from homology"/>
<evidence type="ECO:0000256" key="10">
    <source>
        <dbReference type="PIRSR" id="PIRSR000114-3"/>
    </source>
</evidence>
<evidence type="ECO:0000256" key="11">
    <source>
        <dbReference type="RuleBase" id="RU000437"/>
    </source>
</evidence>
<dbReference type="SUPFAM" id="SSF51735">
    <property type="entry name" value="NAD(P)-binding Rossmann-fold domains"/>
    <property type="match status" value="1"/>
</dbReference>
<keyword evidence="5" id="KW-0443">Lipid metabolism</keyword>
<evidence type="ECO:0000256" key="5">
    <source>
        <dbReference type="ARBA" id="ARBA00023098"/>
    </source>
</evidence>
<evidence type="ECO:0000259" key="14">
    <source>
        <dbReference type="Pfam" id="PF07479"/>
    </source>
</evidence>
<keyword evidence="6" id="KW-0594">Phospholipid biosynthesis</keyword>
<dbReference type="GO" id="GO:0005829">
    <property type="term" value="C:cytosol"/>
    <property type="evidence" value="ECO:0007669"/>
    <property type="project" value="TreeGrafter"/>
</dbReference>
<organism evidence="15 16">
    <name type="scientific">Mycoplasmopsis bovirhinis</name>
    <dbReference type="NCBI Taxonomy" id="29553"/>
    <lineage>
        <taxon>Bacteria</taxon>
        <taxon>Bacillati</taxon>
        <taxon>Mycoplasmatota</taxon>
        <taxon>Mycoplasmoidales</taxon>
        <taxon>Metamycoplasmataceae</taxon>
        <taxon>Mycoplasmopsis</taxon>
    </lineage>
</organism>
<dbReference type="SUPFAM" id="SSF48179">
    <property type="entry name" value="6-phosphogluconate dehydrogenase C-terminal domain-like"/>
    <property type="match status" value="1"/>
</dbReference>
<feature type="binding site" evidence="10">
    <location>
        <position position="262"/>
    </location>
    <ligand>
        <name>NAD(+)</name>
        <dbReference type="ChEBI" id="CHEBI:57540"/>
    </ligand>
</feature>
<dbReference type="OrthoDB" id="9812273at2"/>
<feature type="binding site" evidence="9">
    <location>
        <begin position="262"/>
        <end position="263"/>
    </location>
    <ligand>
        <name>substrate</name>
    </ligand>
</feature>
<dbReference type="PIRSF" id="PIRSF000114">
    <property type="entry name" value="Glycerol-3-P_dh"/>
    <property type="match status" value="1"/>
</dbReference>
<dbReference type="InterPro" id="IPR008927">
    <property type="entry name" value="6-PGluconate_DH-like_C_sf"/>
</dbReference>
<evidence type="ECO:0000256" key="12">
    <source>
        <dbReference type="RuleBase" id="RU000439"/>
    </source>
</evidence>
<feature type="binding site" evidence="10">
    <location>
        <position position="145"/>
    </location>
    <ligand>
        <name>NAD(+)</name>
        <dbReference type="ChEBI" id="CHEBI:57540"/>
    </ligand>
</feature>
<dbReference type="EC" id="1.1.1.94" evidence="12"/>
<dbReference type="InterPro" id="IPR006109">
    <property type="entry name" value="G3P_DH_NAD-dep_C"/>
</dbReference>
<evidence type="ECO:0000313" key="16">
    <source>
        <dbReference type="Proteomes" id="UP000289952"/>
    </source>
</evidence>
<keyword evidence="7" id="KW-1208">Phospholipid metabolism</keyword>